<accession>A0A388LD35</accession>
<organism evidence="1 2">
    <name type="scientific">Chara braunii</name>
    <name type="common">Braun's stonewort</name>
    <dbReference type="NCBI Taxonomy" id="69332"/>
    <lineage>
        <taxon>Eukaryota</taxon>
        <taxon>Viridiplantae</taxon>
        <taxon>Streptophyta</taxon>
        <taxon>Charophyceae</taxon>
        <taxon>Charales</taxon>
        <taxon>Characeae</taxon>
        <taxon>Chara</taxon>
    </lineage>
</organism>
<keyword evidence="2" id="KW-1185">Reference proteome</keyword>
<dbReference type="AlphaFoldDB" id="A0A388LD35"/>
<dbReference type="EMBL" id="BFEA01000339">
    <property type="protein sequence ID" value="GBG80210.1"/>
    <property type="molecule type" value="Genomic_DNA"/>
</dbReference>
<name>A0A388LD35_CHABU</name>
<protein>
    <submittedName>
        <fullName evidence="1">Uncharacterized protein</fullName>
    </submittedName>
</protein>
<sequence>MMLSLTLDYFVELEETLKRCCYDIFEERQDVYAALEEEWYLYFETEDEDNTDASIIGCEEIEEGQARGDDVLAIDKHANDNNKFVQKLQFY</sequence>
<comment type="caution">
    <text evidence="1">The sequence shown here is derived from an EMBL/GenBank/DDBJ whole genome shotgun (WGS) entry which is preliminary data.</text>
</comment>
<gene>
    <name evidence="1" type="ORF">CBR_g30577</name>
</gene>
<dbReference type="Proteomes" id="UP000265515">
    <property type="component" value="Unassembled WGS sequence"/>
</dbReference>
<proteinExistence type="predicted"/>
<dbReference type="Gramene" id="GBG80210">
    <property type="protein sequence ID" value="GBG80210"/>
    <property type="gene ID" value="CBR_g30577"/>
</dbReference>
<evidence type="ECO:0000313" key="1">
    <source>
        <dbReference type="EMBL" id="GBG80210.1"/>
    </source>
</evidence>
<evidence type="ECO:0000313" key="2">
    <source>
        <dbReference type="Proteomes" id="UP000265515"/>
    </source>
</evidence>
<reference evidence="1 2" key="1">
    <citation type="journal article" date="2018" name="Cell">
        <title>The Chara Genome: Secondary Complexity and Implications for Plant Terrestrialization.</title>
        <authorList>
            <person name="Nishiyama T."/>
            <person name="Sakayama H."/>
            <person name="Vries J.D."/>
            <person name="Buschmann H."/>
            <person name="Saint-Marcoux D."/>
            <person name="Ullrich K.K."/>
            <person name="Haas F.B."/>
            <person name="Vanderstraeten L."/>
            <person name="Becker D."/>
            <person name="Lang D."/>
            <person name="Vosolsobe S."/>
            <person name="Rombauts S."/>
            <person name="Wilhelmsson P.K.I."/>
            <person name="Janitza P."/>
            <person name="Kern R."/>
            <person name="Heyl A."/>
            <person name="Rumpler F."/>
            <person name="Villalobos L.I.A.C."/>
            <person name="Clay J.M."/>
            <person name="Skokan R."/>
            <person name="Toyoda A."/>
            <person name="Suzuki Y."/>
            <person name="Kagoshima H."/>
            <person name="Schijlen E."/>
            <person name="Tajeshwar N."/>
            <person name="Catarino B."/>
            <person name="Hetherington A.J."/>
            <person name="Saltykova A."/>
            <person name="Bonnot C."/>
            <person name="Breuninger H."/>
            <person name="Symeonidi A."/>
            <person name="Radhakrishnan G.V."/>
            <person name="Van Nieuwerburgh F."/>
            <person name="Deforce D."/>
            <person name="Chang C."/>
            <person name="Karol K.G."/>
            <person name="Hedrich R."/>
            <person name="Ulvskov P."/>
            <person name="Glockner G."/>
            <person name="Delwiche C.F."/>
            <person name="Petrasek J."/>
            <person name="Van de Peer Y."/>
            <person name="Friml J."/>
            <person name="Beilby M."/>
            <person name="Dolan L."/>
            <person name="Kohara Y."/>
            <person name="Sugano S."/>
            <person name="Fujiyama A."/>
            <person name="Delaux P.-M."/>
            <person name="Quint M."/>
            <person name="TheiBen G."/>
            <person name="Hagemann M."/>
            <person name="Harholt J."/>
            <person name="Dunand C."/>
            <person name="Zachgo S."/>
            <person name="Langdale J."/>
            <person name="Maumus F."/>
            <person name="Straeten D.V.D."/>
            <person name="Gould S.B."/>
            <person name="Rensing S.A."/>
        </authorList>
    </citation>
    <scope>NUCLEOTIDE SEQUENCE [LARGE SCALE GENOMIC DNA]</scope>
    <source>
        <strain evidence="1 2">S276</strain>
    </source>
</reference>